<gene>
    <name evidence="1" type="ORF">METZ01_LOCUS380421</name>
</gene>
<organism evidence="1">
    <name type="scientific">marine metagenome</name>
    <dbReference type="NCBI Taxonomy" id="408172"/>
    <lineage>
        <taxon>unclassified sequences</taxon>
        <taxon>metagenomes</taxon>
        <taxon>ecological metagenomes</taxon>
    </lineage>
</organism>
<feature type="non-terminal residue" evidence="1">
    <location>
        <position position="119"/>
    </location>
</feature>
<name>A0A382U0S5_9ZZZZ</name>
<protein>
    <submittedName>
        <fullName evidence="1">Uncharacterized protein</fullName>
    </submittedName>
</protein>
<dbReference type="EMBL" id="UINC01140429">
    <property type="protein sequence ID" value="SVD27567.1"/>
    <property type="molecule type" value="Genomic_DNA"/>
</dbReference>
<dbReference type="AlphaFoldDB" id="A0A382U0S5"/>
<evidence type="ECO:0000313" key="1">
    <source>
        <dbReference type="EMBL" id="SVD27567.1"/>
    </source>
</evidence>
<proteinExistence type="predicted"/>
<accession>A0A382U0S5</accession>
<sequence>MKVELASVSRWAFVFVGFCVVAAVGQTENAYPPNGLFEDSWMEVRMFGAKVGYAHTTLEREGKVVLSRTHVVMKIKRASSEVKMEAKEESRETLDGRMLGFTSEVNLGGTPVRRAGVVK</sequence>
<reference evidence="1" key="1">
    <citation type="submission" date="2018-05" db="EMBL/GenBank/DDBJ databases">
        <authorList>
            <person name="Lanie J.A."/>
            <person name="Ng W.-L."/>
            <person name="Kazmierczak K.M."/>
            <person name="Andrzejewski T.M."/>
            <person name="Davidsen T.M."/>
            <person name="Wayne K.J."/>
            <person name="Tettelin H."/>
            <person name="Glass J.I."/>
            <person name="Rusch D."/>
            <person name="Podicherti R."/>
            <person name="Tsui H.-C.T."/>
            <person name="Winkler M.E."/>
        </authorList>
    </citation>
    <scope>NUCLEOTIDE SEQUENCE</scope>
</reference>